<name>A0A6J5NFK3_9CAUD</name>
<sequence>MKLTKVRAGAYHHRDWCMMRVDTGSWIVWNLQTQTTTARECPRTRWFVSFADAKKFMAGVE</sequence>
<proteinExistence type="predicted"/>
<protein>
    <submittedName>
        <fullName evidence="1">Uncharacterized protein</fullName>
    </submittedName>
</protein>
<gene>
    <name evidence="1" type="ORF">UFOVP689_32</name>
</gene>
<organism evidence="1">
    <name type="scientific">uncultured Caudovirales phage</name>
    <dbReference type="NCBI Taxonomy" id="2100421"/>
    <lineage>
        <taxon>Viruses</taxon>
        <taxon>Duplodnaviria</taxon>
        <taxon>Heunggongvirae</taxon>
        <taxon>Uroviricota</taxon>
        <taxon>Caudoviricetes</taxon>
        <taxon>Peduoviridae</taxon>
        <taxon>Maltschvirus</taxon>
        <taxon>Maltschvirus maltsch</taxon>
    </lineage>
</organism>
<reference evidence="1" key="1">
    <citation type="submission" date="2020-04" db="EMBL/GenBank/DDBJ databases">
        <authorList>
            <person name="Chiriac C."/>
            <person name="Salcher M."/>
            <person name="Ghai R."/>
            <person name="Kavagutti S V."/>
        </authorList>
    </citation>
    <scope>NUCLEOTIDE SEQUENCE</scope>
</reference>
<accession>A0A6J5NFK3</accession>
<dbReference type="EMBL" id="LR796664">
    <property type="protein sequence ID" value="CAB4157557.1"/>
    <property type="molecule type" value="Genomic_DNA"/>
</dbReference>
<evidence type="ECO:0000313" key="1">
    <source>
        <dbReference type="EMBL" id="CAB4157557.1"/>
    </source>
</evidence>